<feature type="region of interest" description="Disordered" evidence="2">
    <location>
        <begin position="537"/>
        <end position="570"/>
    </location>
</feature>
<gene>
    <name evidence="5" type="primary">LOC106456961</name>
</gene>
<dbReference type="RefSeq" id="XP_022238463.1">
    <property type="nucleotide sequence ID" value="XM_022382755.1"/>
</dbReference>
<dbReference type="PANTHER" id="PTHR12783:SF5">
    <property type="entry name" value="RALA-BINDING PROTEIN 1"/>
    <property type="match status" value="1"/>
</dbReference>
<dbReference type="GeneID" id="106456961"/>
<organism evidence="4 5">
    <name type="scientific">Limulus polyphemus</name>
    <name type="common">Atlantic horseshoe crab</name>
    <dbReference type="NCBI Taxonomy" id="6850"/>
    <lineage>
        <taxon>Eukaryota</taxon>
        <taxon>Metazoa</taxon>
        <taxon>Ecdysozoa</taxon>
        <taxon>Arthropoda</taxon>
        <taxon>Chelicerata</taxon>
        <taxon>Merostomata</taxon>
        <taxon>Xiphosura</taxon>
        <taxon>Limulidae</taxon>
        <taxon>Limulus</taxon>
    </lineage>
</organism>
<dbReference type="Proteomes" id="UP000694941">
    <property type="component" value="Unplaced"/>
</dbReference>
<proteinExistence type="predicted"/>
<dbReference type="Gene3D" id="1.20.58.90">
    <property type="match status" value="1"/>
</dbReference>
<dbReference type="InterPro" id="IPR039767">
    <property type="entry name" value="RALBP1"/>
</dbReference>
<dbReference type="PROSITE" id="PS50238">
    <property type="entry name" value="RHOGAP"/>
    <property type="match status" value="1"/>
</dbReference>
<evidence type="ECO:0000256" key="2">
    <source>
        <dbReference type="SAM" id="MobiDB-lite"/>
    </source>
</evidence>
<dbReference type="InterPro" id="IPR008936">
    <property type="entry name" value="Rho_GTPase_activation_prot"/>
</dbReference>
<reference evidence="5" key="1">
    <citation type="submission" date="2025-08" db="UniProtKB">
        <authorList>
            <consortium name="RefSeq"/>
        </authorList>
    </citation>
    <scope>IDENTIFICATION</scope>
    <source>
        <tissue evidence="5">Muscle</tissue>
    </source>
</reference>
<feature type="domain" description="Rho-GAP" evidence="3">
    <location>
        <begin position="169"/>
        <end position="351"/>
    </location>
</feature>
<accession>A0ABM1S4A8</accession>
<sequence>MDFESPDVEKDFPGLYASEGMMRSPDRDSGSSDDEKFSKKDLIIGKRKDKKDSKKEKGYIAFEGESSDSEMDESRSPGKGKKSKATFFKRDKTAKGKDKEVKEAKKEEERESKKEKDVKESTKKDKETKDSKKKKESKVKLGKSKDKKKKYSDSEIRVERPIFGVPLHVALERNRSHDGIEIPAVVRECIDYIEEHGLSCEGIYQLTGVKSKVQQLRTKLDQGEKVYLYEYEPHIVASLLKQFLRELPEPLLTNELTPKFEDAAGLKDPLKRVEILSQLIENLPTPNRMLLSYMFVHMLHVIQLEKRNKMNLQNACIVLSSRMHMSPRILHALFSHSDVLFKHIEIKKYIPPIRPETSRLSLELPDTPGAIEDELAKQEDLLAQLHSELNAGLRNTKKEEQLWEVQRVVTQLKRKLRFLKQDDSTTHHHEADINLGLQKLEEVSFEKLIKKKETTVEGQEIFSEGRSKEDSEIKSQEVKMSDAEYVNKKDIVDVGEILKVSIRQDENKVIQVNAQEAVKSQTIGDDLQEKESNINVSGGQWDYKKDGKDEVDAEEMPVSPTVSSGNKGPESSIHEAVIVISGKMESESSYTVSFTVYFRKTSQTSSGSK</sequence>
<evidence type="ECO:0000313" key="4">
    <source>
        <dbReference type="Proteomes" id="UP000694941"/>
    </source>
</evidence>
<dbReference type="PANTHER" id="PTHR12783">
    <property type="entry name" value="RALA BINDING PROTEIN 1 RALBP1"/>
    <property type="match status" value="1"/>
</dbReference>
<evidence type="ECO:0000313" key="5">
    <source>
        <dbReference type="RefSeq" id="XP_022238463.1"/>
    </source>
</evidence>
<dbReference type="Gene3D" id="1.10.555.10">
    <property type="entry name" value="Rho GTPase activation protein"/>
    <property type="match status" value="1"/>
</dbReference>
<name>A0ABM1S4A8_LIMPO</name>
<evidence type="ECO:0000256" key="1">
    <source>
        <dbReference type="ARBA" id="ARBA00022468"/>
    </source>
</evidence>
<dbReference type="SMART" id="SM00324">
    <property type="entry name" value="RhoGAP"/>
    <property type="match status" value="1"/>
</dbReference>
<dbReference type="InterPro" id="IPR049041">
    <property type="entry name" value="RalBP1-like_Ral-bd"/>
</dbReference>
<feature type="region of interest" description="Disordered" evidence="2">
    <location>
        <begin position="1"/>
        <end position="152"/>
    </location>
</feature>
<feature type="compositionally biased region" description="Basic and acidic residues" evidence="2">
    <location>
        <begin position="88"/>
        <end position="130"/>
    </location>
</feature>
<feature type="compositionally biased region" description="Basic and acidic residues" evidence="2">
    <location>
        <begin position="24"/>
        <end position="58"/>
    </location>
</feature>
<keyword evidence="4" id="KW-1185">Reference proteome</keyword>
<evidence type="ECO:0000259" key="3">
    <source>
        <dbReference type="PROSITE" id="PS50238"/>
    </source>
</evidence>
<dbReference type="Pfam" id="PF00620">
    <property type="entry name" value="RhoGAP"/>
    <property type="match status" value="1"/>
</dbReference>
<feature type="compositionally biased region" description="Basic residues" evidence="2">
    <location>
        <begin position="131"/>
        <end position="150"/>
    </location>
</feature>
<keyword evidence="1" id="KW-0343">GTPase activation</keyword>
<protein>
    <submittedName>
        <fullName evidence="5">RalA-binding protein 1-like isoform X3</fullName>
    </submittedName>
</protein>
<dbReference type="SUPFAM" id="SSF48350">
    <property type="entry name" value="GTPase activation domain, GAP"/>
    <property type="match status" value="1"/>
</dbReference>
<dbReference type="InterPro" id="IPR000198">
    <property type="entry name" value="RhoGAP_dom"/>
</dbReference>
<dbReference type="Pfam" id="PF20924">
    <property type="entry name" value="RLIP76_Ral-bd"/>
    <property type="match status" value="1"/>
</dbReference>